<evidence type="ECO:0000313" key="1">
    <source>
        <dbReference type="EMBL" id="MBY74330.1"/>
    </source>
</evidence>
<sequence>MIYFGILLILDLRPWFSRDFGDTNFHLTQALSGHGCFSYYLHRIGKLGTPKCRYCDASVDDASVCDAWHGRRFRLNIILGCDFSPQNMVSLMLRSSEHWLPSTKPSTKS</sequence>
<accession>A0A2S2Q9V6</accession>
<dbReference type="AlphaFoldDB" id="A0A2S2Q9V6"/>
<organism evidence="1">
    <name type="scientific">Sipha flava</name>
    <name type="common">yellow sugarcane aphid</name>
    <dbReference type="NCBI Taxonomy" id="143950"/>
    <lineage>
        <taxon>Eukaryota</taxon>
        <taxon>Metazoa</taxon>
        <taxon>Ecdysozoa</taxon>
        <taxon>Arthropoda</taxon>
        <taxon>Hexapoda</taxon>
        <taxon>Insecta</taxon>
        <taxon>Pterygota</taxon>
        <taxon>Neoptera</taxon>
        <taxon>Paraneoptera</taxon>
        <taxon>Hemiptera</taxon>
        <taxon>Sternorrhyncha</taxon>
        <taxon>Aphidomorpha</taxon>
        <taxon>Aphidoidea</taxon>
        <taxon>Aphididae</taxon>
        <taxon>Sipha</taxon>
    </lineage>
</organism>
<dbReference type="EMBL" id="GGMS01005127">
    <property type="protein sequence ID" value="MBY74330.1"/>
    <property type="molecule type" value="Transcribed_RNA"/>
</dbReference>
<proteinExistence type="predicted"/>
<gene>
    <name evidence="1" type="ORF">g.118531</name>
</gene>
<protein>
    <submittedName>
        <fullName evidence="1">Uncharacterized protein</fullName>
    </submittedName>
</protein>
<name>A0A2S2Q9V6_9HEMI</name>
<reference evidence="1" key="1">
    <citation type="submission" date="2018-04" db="EMBL/GenBank/DDBJ databases">
        <title>Transcriptome assembly of Sipha flava.</title>
        <authorList>
            <person name="Scully E.D."/>
            <person name="Geib S.M."/>
            <person name="Palmer N.A."/>
            <person name="Koch K."/>
            <person name="Bradshaw J."/>
            <person name="Heng-Moss T."/>
            <person name="Sarath G."/>
        </authorList>
    </citation>
    <scope>NUCLEOTIDE SEQUENCE</scope>
</reference>